<dbReference type="SFLD" id="SFLDS00003">
    <property type="entry name" value="Haloacid_Dehalogenase"/>
    <property type="match status" value="1"/>
</dbReference>
<dbReference type="InterPro" id="IPR023214">
    <property type="entry name" value="HAD_sf"/>
</dbReference>
<dbReference type="InterPro" id="IPR023198">
    <property type="entry name" value="PGP-like_dom2"/>
</dbReference>
<dbReference type="RefSeq" id="WP_188458718.1">
    <property type="nucleotide sequence ID" value="NZ_BMGM01000007.1"/>
</dbReference>
<dbReference type="PANTHER" id="PTHR47478:SF1">
    <property type="entry name" value="PYRIMIDINE 5'-NUCLEOTIDASE YJJG"/>
    <property type="match status" value="1"/>
</dbReference>
<dbReference type="PANTHER" id="PTHR47478">
    <property type="match status" value="1"/>
</dbReference>
<dbReference type="Gene3D" id="1.10.150.240">
    <property type="entry name" value="Putative phosphatase, domain 2"/>
    <property type="match status" value="1"/>
</dbReference>
<dbReference type="Proteomes" id="UP000599179">
    <property type="component" value="Unassembled WGS sequence"/>
</dbReference>
<dbReference type="InterPro" id="IPR052550">
    <property type="entry name" value="Pyrimidine_5'-ntase_YjjG"/>
</dbReference>
<dbReference type="NCBIfam" id="TIGR01549">
    <property type="entry name" value="HAD-SF-IA-v1"/>
    <property type="match status" value="1"/>
</dbReference>
<keyword evidence="2" id="KW-1185">Reference proteome</keyword>
<dbReference type="NCBIfam" id="TIGR02254">
    <property type="entry name" value="YjjG_YfnB"/>
    <property type="match status" value="1"/>
</dbReference>
<dbReference type="InterPro" id="IPR011951">
    <property type="entry name" value="HAD-SF_hydro_IA_YjjG/PynA"/>
</dbReference>
<dbReference type="InterPro" id="IPR006439">
    <property type="entry name" value="HAD-SF_hydro_IA"/>
</dbReference>
<dbReference type="Pfam" id="PF00702">
    <property type="entry name" value="Hydrolase"/>
    <property type="match status" value="1"/>
</dbReference>
<evidence type="ECO:0000313" key="1">
    <source>
        <dbReference type="EMBL" id="GGE37641.1"/>
    </source>
</evidence>
<sequence length="224" mass="26212">MQKIKHVFFDLDHTLWDFEKNSALSFQSIFQKHKLPFSVDEFLEKYVPINLKYWKMYRLDKITKEELRYQRLKEAFNSVKFAAADELINEIADLYILKLGEQKHLFEGSLDLLNYLKPKYKLHIITNGFQEVQSKKMYNSGISNYFLTTTTSEDVMLKKPHPKVFLHALQKAEATAEESVMIGDNLEADIYGALDVGMDAIYFGNNTTFTGKRVEQLLELKNYL</sequence>
<name>A0ABQ1SII8_9FLAO</name>
<dbReference type="SFLD" id="SFLDG01129">
    <property type="entry name" value="C1.5:_HAD__Beta-PGM__Phosphata"/>
    <property type="match status" value="1"/>
</dbReference>
<reference evidence="2" key="1">
    <citation type="journal article" date="2019" name="Int. J. Syst. Evol. Microbiol.">
        <title>The Global Catalogue of Microorganisms (GCM) 10K type strain sequencing project: providing services to taxonomists for standard genome sequencing and annotation.</title>
        <authorList>
            <consortium name="The Broad Institute Genomics Platform"/>
            <consortium name="The Broad Institute Genome Sequencing Center for Infectious Disease"/>
            <person name="Wu L."/>
            <person name="Ma J."/>
        </authorList>
    </citation>
    <scope>NUCLEOTIDE SEQUENCE [LARGE SCALE GENOMIC DNA]</scope>
    <source>
        <strain evidence="2">CGMCC 1.12931</strain>
    </source>
</reference>
<gene>
    <name evidence="1" type="ORF">GCM10010832_17360</name>
</gene>
<accession>A0ABQ1SII8</accession>
<dbReference type="Gene3D" id="3.40.50.1000">
    <property type="entry name" value="HAD superfamily/HAD-like"/>
    <property type="match status" value="1"/>
</dbReference>
<protein>
    <submittedName>
        <fullName evidence="1">Noncanonical pyrimidine nucleotidase, YjjG family protein</fullName>
    </submittedName>
</protein>
<proteinExistence type="predicted"/>
<comment type="caution">
    <text evidence="1">The sequence shown here is derived from an EMBL/GenBank/DDBJ whole genome shotgun (WGS) entry which is preliminary data.</text>
</comment>
<dbReference type="SUPFAM" id="SSF56784">
    <property type="entry name" value="HAD-like"/>
    <property type="match status" value="1"/>
</dbReference>
<evidence type="ECO:0000313" key="2">
    <source>
        <dbReference type="Proteomes" id="UP000599179"/>
    </source>
</evidence>
<dbReference type="InterPro" id="IPR036412">
    <property type="entry name" value="HAD-like_sf"/>
</dbReference>
<dbReference type="SFLD" id="SFLDG01135">
    <property type="entry name" value="C1.5.6:_HAD__Beta-PGM__Phospha"/>
    <property type="match status" value="1"/>
</dbReference>
<organism evidence="1 2">
    <name type="scientific">Psychroflexus planctonicus</name>
    <dbReference type="NCBI Taxonomy" id="1526575"/>
    <lineage>
        <taxon>Bacteria</taxon>
        <taxon>Pseudomonadati</taxon>
        <taxon>Bacteroidota</taxon>
        <taxon>Flavobacteriia</taxon>
        <taxon>Flavobacteriales</taxon>
        <taxon>Flavobacteriaceae</taxon>
        <taxon>Psychroflexus</taxon>
    </lineage>
</organism>
<dbReference type="EMBL" id="BMGM01000007">
    <property type="protein sequence ID" value="GGE37641.1"/>
    <property type="molecule type" value="Genomic_DNA"/>
</dbReference>